<dbReference type="AlphaFoldDB" id="A0A1I7XBB2"/>
<sequence>MDKKSRIETDALVDRYFKPSIAFYYHFKDVFIE</sequence>
<dbReference type="WBParaSite" id="Hba_14734">
    <property type="protein sequence ID" value="Hba_14734"/>
    <property type="gene ID" value="Hba_14734"/>
</dbReference>
<name>A0A1I7XBB2_HETBA</name>
<organism evidence="1 2">
    <name type="scientific">Heterorhabditis bacteriophora</name>
    <name type="common">Entomopathogenic nematode worm</name>
    <dbReference type="NCBI Taxonomy" id="37862"/>
    <lineage>
        <taxon>Eukaryota</taxon>
        <taxon>Metazoa</taxon>
        <taxon>Ecdysozoa</taxon>
        <taxon>Nematoda</taxon>
        <taxon>Chromadorea</taxon>
        <taxon>Rhabditida</taxon>
        <taxon>Rhabditina</taxon>
        <taxon>Rhabditomorpha</taxon>
        <taxon>Strongyloidea</taxon>
        <taxon>Heterorhabditidae</taxon>
        <taxon>Heterorhabditis</taxon>
    </lineage>
</organism>
<keyword evidence="1" id="KW-1185">Reference proteome</keyword>
<proteinExistence type="predicted"/>
<reference evidence="2" key="1">
    <citation type="submission" date="2016-11" db="UniProtKB">
        <authorList>
            <consortium name="WormBaseParasite"/>
        </authorList>
    </citation>
    <scope>IDENTIFICATION</scope>
</reference>
<protein>
    <submittedName>
        <fullName evidence="2">Sigma-70 family RNA polymerase sigma factor</fullName>
    </submittedName>
</protein>
<dbReference type="Proteomes" id="UP000095283">
    <property type="component" value="Unplaced"/>
</dbReference>
<evidence type="ECO:0000313" key="2">
    <source>
        <dbReference type="WBParaSite" id="Hba_14734"/>
    </source>
</evidence>
<evidence type="ECO:0000313" key="1">
    <source>
        <dbReference type="Proteomes" id="UP000095283"/>
    </source>
</evidence>
<accession>A0A1I7XBB2</accession>